<name>A0A1H2E1K2_9ACTN</name>
<gene>
    <name evidence="2" type="ORF">SAMN04488548_1271</name>
</gene>
<dbReference type="EMBL" id="FNLM01000027">
    <property type="protein sequence ID" value="SDT88951.1"/>
    <property type="molecule type" value="Genomic_DNA"/>
</dbReference>
<sequence length="107" mass="11463">YADAVAELAAMRKDLANGILPNAGQITVRPVAGLLGGHDRRATPETPHPRHLPVHHQTPTHPACRVEEAGKLTPTDVRRMVNHVADAHTTRTAQAAYSVLAKALGMQ</sequence>
<evidence type="ECO:0000313" key="2">
    <source>
        <dbReference type="EMBL" id="SDT88951.1"/>
    </source>
</evidence>
<feature type="non-terminal residue" evidence="2">
    <location>
        <position position="1"/>
    </location>
</feature>
<evidence type="ECO:0000313" key="3">
    <source>
        <dbReference type="Proteomes" id="UP000183180"/>
    </source>
</evidence>
<protein>
    <submittedName>
        <fullName evidence="2">Uncharacterized protein</fullName>
    </submittedName>
</protein>
<dbReference type="Proteomes" id="UP000183180">
    <property type="component" value="Unassembled WGS sequence"/>
</dbReference>
<proteinExistence type="predicted"/>
<reference evidence="2 3" key="1">
    <citation type="submission" date="2016-10" db="EMBL/GenBank/DDBJ databases">
        <authorList>
            <person name="de Groot N.N."/>
        </authorList>
    </citation>
    <scope>NUCLEOTIDE SEQUENCE [LARGE SCALE GENOMIC DNA]</scope>
    <source>
        <strain evidence="2 3">DSM 44215</strain>
    </source>
</reference>
<dbReference type="AlphaFoldDB" id="A0A1H2E1K2"/>
<feature type="region of interest" description="Disordered" evidence="1">
    <location>
        <begin position="35"/>
        <end position="61"/>
    </location>
</feature>
<accession>A0A1H2E1K2</accession>
<organism evidence="2 3">
    <name type="scientific">Gordonia westfalica</name>
    <dbReference type="NCBI Taxonomy" id="158898"/>
    <lineage>
        <taxon>Bacteria</taxon>
        <taxon>Bacillati</taxon>
        <taxon>Actinomycetota</taxon>
        <taxon>Actinomycetes</taxon>
        <taxon>Mycobacteriales</taxon>
        <taxon>Gordoniaceae</taxon>
        <taxon>Gordonia</taxon>
    </lineage>
</organism>
<evidence type="ECO:0000256" key="1">
    <source>
        <dbReference type="SAM" id="MobiDB-lite"/>
    </source>
</evidence>